<evidence type="ECO:0000256" key="1">
    <source>
        <dbReference type="ARBA" id="ARBA00006832"/>
    </source>
</evidence>
<protein>
    <recommendedName>
        <fullName evidence="3">Vps72/YL1 C-terminal domain-containing protein</fullName>
    </recommendedName>
</protein>
<feature type="region of interest" description="Disordered" evidence="2">
    <location>
        <begin position="380"/>
        <end position="401"/>
    </location>
</feature>
<dbReference type="PANTHER" id="PTHR13275">
    <property type="entry name" value="YL-1 PROTEIN TRANSCRIPTION FACTOR-LIKE 1"/>
    <property type="match status" value="1"/>
</dbReference>
<feature type="domain" description="Vps72/YL1 C-terminal" evidence="3">
    <location>
        <begin position="459"/>
        <end position="488"/>
    </location>
</feature>
<feature type="compositionally biased region" description="Polar residues" evidence="2">
    <location>
        <begin position="381"/>
        <end position="393"/>
    </location>
</feature>
<evidence type="ECO:0000256" key="2">
    <source>
        <dbReference type="SAM" id="MobiDB-lite"/>
    </source>
</evidence>
<dbReference type="EMBL" id="KN817554">
    <property type="protein sequence ID" value="KJA21855.1"/>
    <property type="molecule type" value="Genomic_DNA"/>
</dbReference>
<dbReference type="AlphaFoldDB" id="A0A0D2PPM5"/>
<keyword evidence="5" id="KW-1185">Reference proteome</keyword>
<dbReference type="OMA" id="GNIKEHR"/>
<accession>A0A0D2PPM5</accession>
<dbReference type="Proteomes" id="UP000054270">
    <property type="component" value="Unassembled WGS sequence"/>
</dbReference>
<organism evidence="4 5">
    <name type="scientific">Hypholoma sublateritium (strain FD-334 SS-4)</name>
    <dbReference type="NCBI Taxonomy" id="945553"/>
    <lineage>
        <taxon>Eukaryota</taxon>
        <taxon>Fungi</taxon>
        <taxon>Dikarya</taxon>
        <taxon>Basidiomycota</taxon>
        <taxon>Agaricomycotina</taxon>
        <taxon>Agaricomycetes</taxon>
        <taxon>Agaricomycetidae</taxon>
        <taxon>Agaricales</taxon>
        <taxon>Agaricineae</taxon>
        <taxon>Strophariaceae</taxon>
        <taxon>Hypholoma</taxon>
    </lineage>
</organism>
<feature type="region of interest" description="Disordered" evidence="2">
    <location>
        <begin position="302"/>
        <end position="323"/>
    </location>
</feature>
<evidence type="ECO:0000259" key="3">
    <source>
        <dbReference type="SMART" id="SM00993"/>
    </source>
</evidence>
<dbReference type="InterPro" id="IPR013272">
    <property type="entry name" value="Vps72/YL1_C"/>
</dbReference>
<dbReference type="STRING" id="945553.A0A0D2PPM5"/>
<evidence type="ECO:0000313" key="5">
    <source>
        <dbReference type="Proteomes" id="UP000054270"/>
    </source>
</evidence>
<comment type="similarity">
    <text evidence="1">Belongs to the VPS72/YL1 family.</text>
</comment>
<gene>
    <name evidence="4" type="ORF">HYPSUDRAFT_41485</name>
</gene>
<proteinExistence type="inferred from homology"/>
<dbReference type="OrthoDB" id="78296at2759"/>
<evidence type="ECO:0000313" key="4">
    <source>
        <dbReference type="EMBL" id="KJA21855.1"/>
    </source>
</evidence>
<feature type="compositionally biased region" description="Polar residues" evidence="2">
    <location>
        <begin position="108"/>
        <end position="133"/>
    </location>
</feature>
<dbReference type="Pfam" id="PF08265">
    <property type="entry name" value="YL1_C"/>
    <property type="match status" value="1"/>
</dbReference>
<dbReference type="Pfam" id="PF05764">
    <property type="entry name" value="YL1"/>
    <property type="match status" value="1"/>
</dbReference>
<dbReference type="PANTHER" id="PTHR13275:SF4">
    <property type="entry name" value="VACUOLAR PROTEIN SORTING-ASSOCIATED PROTEIN 72 HOMOLOG"/>
    <property type="match status" value="1"/>
</dbReference>
<dbReference type="GO" id="GO:0005634">
    <property type="term" value="C:nucleus"/>
    <property type="evidence" value="ECO:0007669"/>
    <property type="project" value="TreeGrafter"/>
</dbReference>
<dbReference type="InterPro" id="IPR046757">
    <property type="entry name" value="YL1_N"/>
</dbReference>
<sequence length="528" mass="58329">MDAADAIEMLVTRRPKRSTAGNRMEAALAEIALDDMNKDMDDDNDFVDDKVEEDIFGSDFESTDEEAERIVEEAGETEVVNEERRTKKAARTRLEKTTAAAHAKHKSSFNADIQVTTASRAKSTSKAQHTSLRNDAANAGSSIIDERKRTSQRMHTVLNTSATVKRLKQSEARRASLPKKAKIEIKRFTQAELIAQALDTEEGNIVEHRDYLKNEAEKRKRARVVRTAITGPLLRWTSRKEEIKVAVTPPPPPPVPVPQVPPPPPVMQEAASLYRSIYGPPGSLFTPTTYSYTGGATFVSTNASTSGSASQTTTTPATTSQPTATPFLSYQHYMDPTLSPFPTWPLPQQPYVPPATPAPTTVDQQPQAPMQTTATVIVAPSDTTQPPQPTGDSEQPPPETEYRDETVIKNYLIHELGQQKGVAKATWGETMQAMFGDHVKWNEMKVFVGKGRPLSRPRQTCLITGRQAHYLDPRTGVPYADSYAYKVLTGLLRHEYVWNPSVGCYTDHSGPPDGVLAKERGLEELMTM</sequence>
<reference evidence="5" key="1">
    <citation type="submission" date="2014-04" db="EMBL/GenBank/DDBJ databases">
        <title>Evolutionary Origins and Diversification of the Mycorrhizal Mutualists.</title>
        <authorList>
            <consortium name="DOE Joint Genome Institute"/>
            <consortium name="Mycorrhizal Genomics Consortium"/>
            <person name="Kohler A."/>
            <person name="Kuo A."/>
            <person name="Nagy L.G."/>
            <person name="Floudas D."/>
            <person name="Copeland A."/>
            <person name="Barry K.W."/>
            <person name="Cichocki N."/>
            <person name="Veneault-Fourrey C."/>
            <person name="LaButti K."/>
            <person name="Lindquist E.A."/>
            <person name="Lipzen A."/>
            <person name="Lundell T."/>
            <person name="Morin E."/>
            <person name="Murat C."/>
            <person name="Riley R."/>
            <person name="Ohm R."/>
            <person name="Sun H."/>
            <person name="Tunlid A."/>
            <person name="Henrissat B."/>
            <person name="Grigoriev I.V."/>
            <person name="Hibbett D.S."/>
            <person name="Martin F."/>
        </authorList>
    </citation>
    <scope>NUCLEOTIDE SEQUENCE [LARGE SCALE GENOMIC DNA]</scope>
    <source>
        <strain evidence="5">FD-334 SS-4</strain>
    </source>
</reference>
<feature type="region of interest" description="Disordered" evidence="2">
    <location>
        <begin position="74"/>
        <end position="143"/>
    </location>
</feature>
<name>A0A0D2PPM5_HYPSF</name>
<dbReference type="SMART" id="SM00993">
    <property type="entry name" value="YL1_C"/>
    <property type="match status" value="1"/>
</dbReference>